<evidence type="ECO:0000256" key="4">
    <source>
        <dbReference type="ARBA" id="ARBA00022989"/>
    </source>
</evidence>
<dbReference type="GO" id="GO:0016020">
    <property type="term" value="C:membrane"/>
    <property type="evidence" value="ECO:0007669"/>
    <property type="project" value="UniProtKB-SubCell"/>
</dbReference>
<dbReference type="OrthoDB" id="9787815at2"/>
<feature type="transmembrane region" description="Helical" evidence="6">
    <location>
        <begin position="397"/>
        <end position="420"/>
    </location>
</feature>
<dbReference type="Pfam" id="PF07690">
    <property type="entry name" value="MFS_1"/>
    <property type="match status" value="1"/>
</dbReference>
<evidence type="ECO:0000313" key="9">
    <source>
        <dbReference type="Proteomes" id="UP000018439"/>
    </source>
</evidence>
<feature type="transmembrane region" description="Helical" evidence="6">
    <location>
        <begin position="175"/>
        <end position="195"/>
    </location>
</feature>
<comment type="subcellular location">
    <subcellularLocation>
        <location evidence="1">Membrane</location>
        <topology evidence="1">Multi-pass membrane protein</topology>
    </subcellularLocation>
</comment>
<feature type="transmembrane region" description="Helical" evidence="6">
    <location>
        <begin position="20"/>
        <end position="42"/>
    </location>
</feature>
<dbReference type="PROSITE" id="PS50850">
    <property type="entry name" value="MFS"/>
    <property type="match status" value="1"/>
</dbReference>
<dbReference type="AlphaFoldDB" id="F3ZQE1"/>
<feature type="transmembrane region" description="Helical" evidence="6">
    <location>
        <begin position="77"/>
        <end position="97"/>
    </location>
</feature>
<feature type="transmembrane region" description="Helical" evidence="6">
    <location>
        <begin position="103"/>
        <end position="124"/>
    </location>
</feature>
<gene>
    <name evidence="8" type="ORF">Bcop_0300</name>
</gene>
<dbReference type="eggNOG" id="COG2814">
    <property type="taxonomic scope" value="Bacteria"/>
</dbReference>
<evidence type="ECO:0000256" key="6">
    <source>
        <dbReference type="SAM" id="Phobius"/>
    </source>
</evidence>
<dbReference type="PANTHER" id="PTHR12778">
    <property type="entry name" value="SOLUTE CARRIER FAMILY 33 ACETYL-COA TRANSPORTER -RELATED"/>
    <property type="match status" value="1"/>
</dbReference>
<sequence length="428" mass="47010">MENKQTSQSQNPLKWIPTAYFAMGLPFIVLSMVSVLMFQDLGVSKASITFWLSIITLPWTLKPLWSPFLELFKTKKFFVVLTQLVTGITFALVAFSLHLPEFFQIAIALMGVIAISGATHDIALDGIYLSVLSPKVQAQYIGWQGAFYNMAKLLSFGGLVYVAGVLKNSLGALEAWTIIMGIFSAIMVCAALYHIKVLPTGGQSQDQVRSVKETYHELIEIIISFFKKKHIIWYIIFIVLYRSAEGLAMKVLPLFLADDVVNGGLGLRTEQIGIINGICGALAFVIGSILGGYYISRFSLKKTLFSLCCIFNIPFVIYLLFAIYQPSSLPAIGLGVTFEWFGYGFGFVGLTLFMMQQVAPGKHKMAHYAFASGIMNLGVLVPGAISGLIAESVGYKNFFIIVLVAAIPAFIVTALVPFTYDNGDPVKE</sequence>
<accession>F3ZQE1</accession>
<feature type="transmembrane region" description="Helical" evidence="6">
    <location>
        <begin position="145"/>
        <end position="163"/>
    </location>
</feature>
<dbReference type="SUPFAM" id="SSF103473">
    <property type="entry name" value="MFS general substrate transporter"/>
    <property type="match status" value="1"/>
</dbReference>
<dbReference type="InterPro" id="IPR036259">
    <property type="entry name" value="MFS_trans_sf"/>
</dbReference>
<keyword evidence="2" id="KW-0813">Transport</keyword>
<dbReference type="Proteomes" id="UP000018439">
    <property type="component" value="Chromosome"/>
</dbReference>
<evidence type="ECO:0000259" key="7">
    <source>
        <dbReference type="PROSITE" id="PS50850"/>
    </source>
</evidence>
<name>F3ZQE1_9BACE</name>
<evidence type="ECO:0000256" key="2">
    <source>
        <dbReference type="ARBA" id="ARBA00022448"/>
    </source>
</evidence>
<evidence type="ECO:0000256" key="3">
    <source>
        <dbReference type="ARBA" id="ARBA00022692"/>
    </source>
</evidence>
<feature type="transmembrane region" description="Helical" evidence="6">
    <location>
        <begin position="304"/>
        <end position="325"/>
    </location>
</feature>
<evidence type="ECO:0000256" key="5">
    <source>
        <dbReference type="ARBA" id="ARBA00023136"/>
    </source>
</evidence>
<protein>
    <submittedName>
        <fullName evidence="8">Putative transmembrane protein</fullName>
    </submittedName>
</protein>
<proteinExistence type="predicted"/>
<dbReference type="PANTHER" id="PTHR12778:SF10">
    <property type="entry name" value="MAJOR FACILITATOR SUPERFAMILY DOMAIN-CONTAINING PROTEIN 3"/>
    <property type="match status" value="1"/>
</dbReference>
<dbReference type="HOGENOM" id="CLU_029352_0_0_10"/>
<dbReference type="GO" id="GO:0022857">
    <property type="term" value="F:transmembrane transporter activity"/>
    <property type="evidence" value="ECO:0007669"/>
    <property type="project" value="InterPro"/>
</dbReference>
<evidence type="ECO:0000256" key="1">
    <source>
        <dbReference type="ARBA" id="ARBA00004141"/>
    </source>
</evidence>
<feature type="transmembrane region" description="Helical" evidence="6">
    <location>
        <begin position="331"/>
        <end position="353"/>
    </location>
</feature>
<feature type="transmembrane region" description="Helical" evidence="6">
    <location>
        <begin position="231"/>
        <end position="252"/>
    </location>
</feature>
<reference evidence="8 9" key="1">
    <citation type="journal article" date="2011" name="Stand. Genomic Sci.">
        <title>Non-contiguous finished genome sequence of Bacteroides coprosuis type strain (PC139).</title>
        <authorList>
            <person name="Land M."/>
            <person name="Held B."/>
            <person name="Gronow S."/>
            <person name="Abt B."/>
            <person name="Lucas S."/>
            <person name="Del Rio T.G."/>
            <person name="Nolan M."/>
            <person name="Tice H."/>
            <person name="Cheng J.F."/>
            <person name="Pitluck S."/>
            <person name="Liolios K."/>
            <person name="Pagani I."/>
            <person name="Ivanova N."/>
            <person name="Mavromatis K."/>
            <person name="Mikhailova N."/>
            <person name="Pati A."/>
            <person name="Tapia R."/>
            <person name="Han C."/>
            <person name="Goodwin L."/>
            <person name="Chen A."/>
            <person name="Palaniappan K."/>
            <person name="Hauser L."/>
            <person name="Brambilla E.M."/>
            <person name="Rohde M."/>
            <person name="Goker M."/>
            <person name="Detter J.C."/>
            <person name="Woyke T."/>
            <person name="Bristow J."/>
            <person name="Eisen J.A."/>
            <person name="Markowitz V."/>
            <person name="Hugenholtz P."/>
            <person name="Kyrpides N.C."/>
            <person name="Klenk H.P."/>
            <person name="Lapidus A."/>
        </authorList>
    </citation>
    <scope>NUCLEOTIDE SEQUENCE</scope>
    <source>
        <strain evidence="8 9">DSM 18011</strain>
    </source>
</reference>
<dbReference type="InterPro" id="IPR011701">
    <property type="entry name" value="MFS"/>
</dbReference>
<keyword evidence="3 6" id="KW-0812">Transmembrane</keyword>
<evidence type="ECO:0000313" key="8">
    <source>
        <dbReference type="EMBL" id="EGJ70519.1"/>
    </source>
</evidence>
<feature type="domain" description="Major facilitator superfamily (MFS) profile" evidence="7">
    <location>
        <begin position="12"/>
        <end position="420"/>
    </location>
</feature>
<organism evidence="8 9">
    <name type="scientific">Bacteroides coprosuis DSM 18011</name>
    <dbReference type="NCBI Taxonomy" id="679937"/>
    <lineage>
        <taxon>Bacteria</taxon>
        <taxon>Pseudomonadati</taxon>
        <taxon>Bacteroidota</taxon>
        <taxon>Bacteroidia</taxon>
        <taxon>Bacteroidales</taxon>
        <taxon>Bacteroidaceae</taxon>
        <taxon>Bacteroides</taxon>
    </lineage>
</organism>
<feature type="transmembrane region" description="Helical" evidence="6">
    <location>
        <begin position="48"/>
        <end position="65"/>
    </location>
</feature>
<dbReference type="EMBL" id="CM001167">
    <property type="protein sequence ID" value="EGJ70519.1"/>
    <property type="molecule type" value="Genomic_DNA"/>
</dbReference>
<keyword evidence="4 6" id="KW-1133">Transmembrane helix</keyword>
<keyword evidence="5 6" id="KW-0472">Membrane</keyword>
<feature type="transmembrane region" description="Helical" evidence="6">
    <location>
        <begin position="365"/>
        <end position="385"/>
    </location>
</feature>
<dbReference type="InterPro" id="IPR020846">
    <property type="entry name" value="MFS_dom"/>
</dbReference>
<feature type="transmembrane region" description="Helical" evidence="6">
    <location>
        <begin position="272"/>
        <end position="295"/>
    </location>
</feature>
<dbReference type="STRING" id="679937.Bcop_0300"/>
<keyword evidence="9" id="KW-1185">Reference proteome</keyword>
<dbReference type="Gene3D" id="1.20.1250.20">
    <property type="entry name" value="MFS general substrate transporter like domains"/>
    <property type="match status" value="2"/>
</dbReference>
<dbReference type="InterPro" id="IPR004752">
    <property type="entry name" value="AmpG_permease/AT-1"/>
</dbReference>